<dbReference type="Pfam" id="PF08637">
    <property type="entry name" value="NCA2"/>
    <property type="match status" value="1"/>
</dbReference>
<dbReference type="AlphaFoldDB" id="A0A8K1CMR2"/>
<keyword evidence="3 6" id="KW-1133">Transmembrane helix</keyword>
<keyword evidence="5 6" id="KW-0472">Membrane</keyword>
<evidence type="ECO:0000256" key="5">
    <source>
        <dbReference type="ARBA" id="ARBA00023136"/>
    </source>
</evidence>
<keyword evidence="4" id="KW-0496">Mitochondrion</keyword>
<evidence type="ECO:0000313" key="7">
    <source>
        <dbReference type="EMBL" id="TMW65748.1"/>
    </source>
</evidence>
<name>A0A8K1CMR2_PYTOL</name>
<feature type="transmembrane region" description="Helical" evidence="6">
    <location>
        <begin position="459"/>
        <end position="480"/>
    </location>
</feature>
<evidence type="ECO:0000256" key="3">
    <source>
        <dbReference type="ARBA" id="ARBA00022989"/>
    </source>
</evidence>
<protein>
    <recommendedName>
        <fullName evidence="9">Nuclear control of ATPase protein 2</fullName>
    </recommendedName>
</protein>
<comment type="subcellular location">
    <subcellularLocation>
        <location evidence="1">Mitochondrion membrane</location>
        <topology evidence="1">Multi-pass membrane protein</topology>
    </subcellularLocation>
</comment>
<evidence type="ECO:0000256" key="2">
    <source>
        <dbReference type="ARBA" id="ARBA00022692"/>
    </source>
</evidence>
<dbReference type="InterPro" id="IPR013946">
    <property type="entry name" value="NCA2-like"/>
</dbReference>
<sequence>MRGTSSLSVSTQVTASMDALMLLSRDQSSPLSCAQHAELLARALALVKRRHSIAAPTRARDTILGELDEVKAMLRDHPLATVGSQQEDAYTLTQQQLLDAGVRGLWTNVVTYELFVALADLIAAVDFIPHALRFWKLQRRRPVRAMLRRGPEEWLLPDSELITLDERIYSLETTFNAILEKLGQLKHLTTRLMNGSANADDQLDLLNDGLQLLVLAYNSRGIVPPRKGKGAFKTLQALNFTPIRFESYASPDTTTRETLVQSLEALYKNLLRMEQSRAQFTACFKAAMAPCHVPSKIRQRWLQLSLAGVCAVAGGVWIVKNQRDAREGLGKARLAMREFLNEHMIEPLQAIVGEVILNQKPEIQDAAALLDTRESLQRMLSDFARDTNPNITSSELQRIVKDMDMSVVSLQYEKQLGSAVRNLMSGDIVRMLLIQVQFIKKELMVAMGAIDELMHANQLNLQVMATIPTFLVFGGVYTLAKALFAEIYKRTSERLYYDMADIAGFLRNILRDIERLLNKQNRVSWPDGTGEDDAMRLGTRDLGLLLLLLHQLHDVYESNREFFEEEEQQRFDEDLNDLVEEGLLVSQQLAVIQRMYHSYPFLQRTKLSSKWIH</sequence>
<accession>A0A8K1CMR2</accession>
<dbReference type="PANTHER" id="PTHR28234">
    <property type="entry name" value="NUCLEAR CONTROL OF ATPASE PROTEIN 2"/>
    <property type="match status" value="1"/>
</dbReference>
<evidence type="ECO:0008006" key="9">
    <source>
        <dbReference type="Google" id="ProtNLM"/>
    </source>
</evidence>
<proteinExistence type="predicted"/>
<keyword evidence="8" id="KW-1185">Reference proteome</keyword>
<keyword evidence="2 6" id="KW-0812">Transmembrane</keyword>
<dbReference type="GO" id="GO:0005741">
    <property type="term" value="C:mitochondrial outer membrane"/>
    <property type="evidence" value="ECO:0007669"/>
    <property type="project" value="TreeGrafter"/>
</dbReference>
<evidence type="ECO:0000256" key="4">
    <source>
        <dbReference type="ARBA" id="ARBA00023128"/>
    </source>
</evidence>
<dbReference type="PANTHER" id="PTHR28234:SF1">
    <property type="entry name" value="NUCLEAR CONTROL OF ATPASE PROTEIN 2"/>
    <property type="match status" value="1"/>
</dbReference>
<reference evidence="7" key="1">
    <citation type="submission" date="2019-03" db="EMBL/GenBank/DDBJ databases">
        <title>Long read genome sequence of the mycoparasitic Pythium oligandrum ATCC 38472 isolated from sugarbeet rhizosphere.</title>
        <authorList>
            <person name="Gaulin E."/>
        </authorList>
    </citation>
    <scope>NUCLEOTIDE SEQUENCE</scope>
    <source>
        <strain evidence="7">ATCC 38472_TT</strain>
    </source>
</reference>
<evidence type="ECO:0000256" key="1">
    <source>
        <dbReference type="ARBA" id="ARBA00004225"/>
    </source>
</evidence>
<gene>
    <name evidence="7" type="ORF">Poli38472_008390</name>
</gene>
<evidence type="ECO:0000256" key="6">
    <source>
        <dbReference type="SAM" id="Phobius"/>
    </source>
</evidence>
<organism evidence="7 8">
    <name type="scientific">Pythium oligandrum</name>
    <name type="common">Mycoparasitic fungus</name>
    <dbReference type="NCBI Taxonomy" id="41045"/>
    <lineage>
        <taxon>Eukaryota</taxon>
        <taxon>Sar</taxon>
        <taxon>Stramenopiles</taxon>
        <taxon>Oomycota</taxon>
        <taxon>Peronosporomycetes</taxon>
        <taxon>Pythiales</taxon>
        <taxon>Pythiaceae</taxon>
        <taxon>Pythium</taxon>
    </lineage>
</organism>
<dbReference type="Proteomes" id="UP000794436">
    <property type="component" value="Unassembled WGS sequence"/>
</dbReference>
<comment type="caution">
    <text evidence="7">The sequence shown here is derived from an EMBL/GenBank/DDBJ whole genome shotgun (WGS) entry which is preliminary data.</text>
</comment>
<dbReference type="OrthoDB" id="413313at2759"/>
<dbReference type="EMBL" id="SPLM01000037">
    <property type="protein sequence ID" value="TMW65748.1"/>
    <property type="molecule type" value="Genomic_DNA"/>
</dbReference>
<evidence type="ECO:0000313" key="8">
    <source>
        <dbReference type="Proteomes" id="UP000794436"/>
    </source>
</evidence>